<evidence type="ECO:0000313" key="3">
    <source>
        <dbReference type="Proteomes" id="UP001610334"/>
    </source>
</evidence>
<dbReference type="CDD" id="cd09917">
    <property type="entry name" value="F-box_SF"/>
    <property type="match status" value="1"/>
</dbReference>
<dbReference type="Pfam" id="PF12937">
    <property type="entry name" value="F-box-like"/>
    <property type="match status" value="1"/>
</dbReference>
<name>A0ABR4HDW8_9EURO</name>
<dbReference type="EMBL" id="JBFXLT010000043">
    <property type="protein sequence ID" value="KAL2812967.1"/>
    <property type="molecule type" value="Genomic_DNA"/>
</dbReference>
<gene>
    <name evidence="2" type="ORF">BJX63DRAFT_395341</name>
</gene>
<dbReference type="SUPFAM" id="SSF81383">
    <property type="entry name" value="F-box domain"/>
    <property type="match status" value="1"/>
</dbReference>
<dbReference type="PROSITE" id="PS50181">
    <property type="entry name" value="FBOX"/>
    <property type="match status" value="1"/>
</dbReference>
<reference evidence="2 3" key="1">
    <citation type="submission" date="2024-07" db="EMBL/GenBank/DDBJ databases">
        <title>Section-level genome sequencing and comparative genomics of Aspergillus sections Usti and Cavernicolus.</title>
        <authorList>
            <consortium name="Lawrence Berkeley National Laboratory"/>
            <person name="Nybo J.L."/>
            <person name="Vesth T.C."/>
            <person name="Theobald S."/>
            <person name="Frisvad J.C."/>
            <person name="Larsen T.O."/>
            <person name="Kjaerboelling I."/>
            <person name="Rothschild-Mancinelli K."/>
            <person name="Lyhne E.K."/>
            <person name="Kogle M.E."/>
            <person name="Barry K."/>
            <person name="Clum A."/>
            <person name="Na H."/>
            <person name="Ledsgaard L."/>
            <person name="Lin J."/>
            <person name="Lipzen A."/>
            <person name="Kuo A."/>
            <person name="Riley R."/>
            <person name="Mondo S."/>
            <person name="Labutti K."/>
            <person name="Haridas S."/>
            <person name="Pangalinan J."/>
            <person name="Salamov A.A."/>
            <person name="Simmons B.A."/>
            <person name="Magnuson J.K."/>
            <person name="Chen J."/>
            <person name="Drula E."/>
            <person name="Henrissat B."/>
            <person name="Wiebenga A."/>
            <person name="Lubbers R.J."/>
            <person name="Gomes A.C."/>
            <person name="Makela M.R."/>
            <person name="Stajich J."/>
            <person name="Grigoriev I.V."/>
            <person name="Mortensen U.H."/>
            <person name="De Vries R.P."/>
            <person name="Baker S.E."/>
            <person name="Andersen M.R."/>
        </authorList>
    </citation>
    <scope>NUCLEOTIDE SEQUENCE [LARGE SCALE GENOMIC DNA]</scope>
    <source>
        <strain evidence="2 3">CBS 588.65</strain>
    </source>
</reference>
<sequence length="68" mass="7871">MLFLELPNEIIFTILSFLEADDNPLLSLCLCNKALYRLINPIVYSHVDLRCYEPNSLWKVGHICPTSF</sequence>
<proteinExistence type="predicted"/>
<comment type="caution">
    <text evidence="2">The sequence shown here is derived from an EMBL/GenBank/DDBJ whole genome shotgun (WGS) entry which is preliminary data.</text>
</comment>
<dbReference type="Proteomes" id="UP001610334">
    <property type="component" value="Unassembled WGS sequence"/>
</dbReference>
<dbReference type="InterPro" id="IPR036047">
    <property type="entry name" value="F-box-like_dom_sf"/>
</dbReference>
<accession>A0ABR4HDW8</accession>
<keyword evidence="3" id="KW-1185">Reference proteome</keyword>
<evidence type="ECO:0000313" key="2">
    <source>
        <dbReference type="EMBL" id="KAL2812967.1"/>
    </source>
</evidence>
<dbReference type="InterPro" id="IPR001810">
    <property type="entry name" value="F-box_dom"/>
</dbReference>
<organism evidence="2 3">
    <name type="scientific">Aspergillus granulosus</name>
    <dbReference type="NCBI Taxonomy" id="176169"/>
    <lineage>
        <taxon>Eukaryota</taxon>
        <taxon>Fungi</taxon>
        <taxon>Dikarya</taxon>
        <taxon>Ascomycota</taxon>
        <taxon>Pezizomycotina</taxon>
        <taxon>Eurotiomycetes</taxon>
        <taxon>Eurotiomycetidae</taxon>
        <taxon>Eurotiales</taxon>
        <taxon>Aspergillaceae</taxon>
        <taxon>Aspergillus</taxon>
        <taxon>Aspergillus subgen. Nidulantes</taxon>
    </lineage>
</organism>
<protein>
    <recommendedName>
        <fullName evidence="1">F-box domain-containing protein</fullName>
    </recommendedName>
</protein>
<evidence type="ECO:0000259" key="1">
    <source>
        <dbReference type="PROSITE" id="PS50181"/>
    </source>
</evidence>
<feature type="domain" description="F-box" evidence="1">
    <location>
        <begin position="1"/>
        <end position="47"/>
    </location>
</feature>